<sequence>MAEVLNIHDNFAKGEIRHDVIEHQLEHPEHPVVVDCGVNVGITIRWWHYLNHNATVFGIDMMAEAHAFTCKRIGEPNDWYIPITCALSASDGKALSISFDDPLSGENSVATRQRTHTRTVATATLDASLAEYGLERIDVLKMDIEGSGAEALKGAPQTLRKTRFVIFETHGRKEISGASDILHAAGFELIDLRNRTLIYEKRTSVA</sequence>
<organism evidence="2 3">
    <name type="scientific">Paraburkholderia solisilvae</name>
    <dbReference type="NCBI Taxonomy" id="624376"/>
    <lineage>
        <taxon>Bacteria</taxon>
        <taxon>Pseudomonadati</taxon>
        <taxon>Pseudomonadota</taxon>
        <taxon>Betaproteobacteria</taxon>
        <taxon>Burkholderiales</taxon>
        <taxon>Burkholderiaceae</taxon>
        <taxon>Paraburkholderia</taxon>
    </lineage>
</organism>
<evidence type="ECO:0000259" key="1">
    <source>
        <dbReference type="Pfam" id="PF05050"/>
    </source>
</evidence>
<dbReference type="EMBL" id="CADIKF010000058">
    <property type="protein sequence ID" value="CAB3768610.1"/>
    <property type="molecule type" value="Genomic_DNA"/>
</dbReference>
<dbReference type="InterPro" id="IPR052514">
    <property type="entry name" value="SAM-dependent_MTase"/>
</dbReference>
<keyword evidence="3" id="KW-1185">Reference proteome</keyword>
<dbReference type="PANTHER" id="PTHR34203:SF15">
    <property type="entry name" value="SLL1173 PROTEIN"/>
    <property type="match status" value="1"/>
</dbReference>
<evidence type="ECO:0000313" key="3">
    <source>
        <dbReference type="Proteomes" id="UP000494329"/>
    </source>
</evidence>
<dbReference type="RefSeq" id="WP_175114485.1">
    <property type="nucleotide sequence ID" value="NZ_CADIKF010000058.1"/>
</dbReference>
<dbReference type="PANTHER" id="PTHR34203">
    <property type="entry name" value="METHYLTRANSFERASE, FKBM FAMILY PROTEIN"/>
    <property type="match status" value="1"/>
</dbReference>
<dbReference type="AlphaFoldDB" id="A0A6J5EPW2"/>
<evidence type="ECO:0000313" key="2">
    <source>
        <dbReference type="EMBL" id="CAB3768610.1"/>
    </source>
</evidence>
<proteinExistence type="predicted"/>
<protein>
    <recommendedName>
        <fullName evidence="1">Methyltransferase FkbM domain-containing protein</fullName>
    </recommendedName>
</protein>
<dbReference type="Gene3D" id="3.40.50.150">
    <property type="entry name" value="Vaccinia Virus protein VP39"/>
    <property type="match status" value="1"/>
</dbReference>
<name>A0A6J5EPW2_9BURK</name>
<gene>
    <name evidence="2" type="ORF">LMG29739_05345</name>
</gene>
<dbReference type="NCBIfam" id="TIGR01444">
    <property type="entry name" value="fkbM_fam"/>
    <property type="match status" value="1"/>
</dbReference>
<dbReference type="Pfam" id="PF05050">
    <property type="entry name" value="Methyltransf_21"/>
    <property type="match status" value="1"/>
</dbReference>
<dbReference type="InterPro" id="IPR006342">
    <property type="entry name" value="FkbM_mtfrase"/>
</dbReference>
<dbReference type="SUPFAM" id="SSF53335">
    <property type="entry name" value="S-adenosyl-L-methionine-dependent methyltransferases"/>
    <property type="match status" value="1"/>
</dbReference>
<dbReference type="Proteomes" id="UP000494329">
    <property type="component" value="Unassembled WGS sequence"/>
</dbReference>
<reference evidence="2 3" key="1">
    <citation type="submission" date="2020-04" db="EMBL/GenBank/DDBJ databases">
        <authorList>
            <person name="De Canck E."/>
        </authorList>
    </citation>
    <scope>NUCLEOTIDE SEQUENCE [LARGE SCALE GENOMIC DNA]</scope>
    <source>
        <strain evidence="2 3">LMG 29739</strain>
    </source>
</reference>
<feature type="domain" description="Methyltransferase FkbM" evidence="1">
    <location>
        <begin position="84"/>
        <end position="188"/>
    </location>
</feature>
<accession>A0A6J5EPW2</accession>
<dbReference type="InterPro" id="IPR029063">
    <property type="entry name" value="SAM-dependent_MTases_sf"/>
</dbReference>